<evidence type="ECO:0000313" key="4">
    <source>
        <dbReference type="EMBL" id="AES98010.1"/>
    </source>
</evidence>
<protein>
    <submittedName>
        <fullName evidence="5">Putative stigma-specific protein Stig1</fullName>
    </submittedName>
    <submittedName>
        <fullName evidence="4">STIG1-like protein</fullName>
    </submittedName>
</protein>
<feature type="chain" id="PRO_5014573472" evidence="3">
    <location>
        <begin position="25"/>
        <end position="162"/>
    </location>
</feature>
<reference evidence="5" key="4">
    <citation type="journal article" date="2018" name="Nat. Plants">
        <title>Whole-genome landscape of Medicago truncatula symbiotic genes.</title>
        <authorList>
            <person name="Pecrix Y."/>
            <person name="Gamas P."/>
            <person name="Carrere S."/>
        </authorList>
    </citation>
    <scope>NUCLEOTIDE SEQUENCE</scope>
    <source>
        <tissue evidence="5">Leaves</tissue>
    </source>
</reference>
<evidence type="ECO:0000313" key="7">
    <source>
        <dbReference type="Proteomes" id="UP000002051"/>
    </source>
</evidence>
<dbReference type="InterPro" id="IPR006969">
    <property type="entry name" value="Stig-like"/>
</dbReference>
<dbReference type="EnsemblPlants" id="AES98010">
    <property type="protein sequence ID" value="AES98010"/>
    <property type="gene ID" value="MTR_5g063040"/>
</dbReference>
<dbReference type="EMBL" id="PSQE01000005">
    <property type="protein sequence ID" value="RHN56098.1"/>
    <property type="molecule type" value="Genomic_DNA"/>
</dbReference>
<dbReference type="Pfam" id="PF04885">
    <property type="entry name" value="Stig1"/>
    <property type="match status" value="1"/>
</dbReference>
<evidence type="ECO:0000256" key="2">
    <source>
        <dbReference type="ARBA" id="ARBA00022729"/>
    </source>
</evidence>
<dbReference type="PANTHER" id="PTHR33227">
    <property type="entry name" value="STIGMA-SPECIFIC STIG1-LIKE PROTEIN 3"/>
    <property type="match status" value="1"/>
</dbReference>
<evidence type="ECO:0000256" key="1">
    <source>
        <dbReference type="ARBA" id="ARBA00006010"/>
    </source>
</evidence>
<sequence>MSTLITQFVIIVTLILVFLIKLEGYSTSPIPSDEITKNSTNKSVLVKAIGVDQESPDCSTRPWICSTGEIPPRMVCCGNRCVDVTNDVNNCGFCGVICPLVGNFQCCNGICSDININPFNCGGCGKICPLCLFGRCPFTPPTPPPLLPPGLPKQNLSMIPNH</sequence>
<dbReference type="PaxDb" id="3880-AES98010"/>
<dbReference type="Gramene" id="rna31435">
    <property type="protein sequence ID" value="RHN56098.1"/>
    <property type="gene ID" value="gene31435"/>
</dbReference>
<dbReference type="Proteomes" id="UP000002051">
    <property type="component" value="Chromosome 5"/>
</dbReference>
<accession>G7KAA8</accession>
<reference evidence="4 7" key="2">
    <citation type="journal article" date="2014" name="BMC Genomics">
        <title>An improved genome release (version Mt4.0) for the model legume Medicago truncatula.</title>
        <authorList>
            <person name="Tang H."/>
            <person name="Krishnakumar V."/>
            <person name="Bidwell S."/>
            <person name="Rosen B."/>
            <person name="Chan A."/>
            <person name="Zhou S."/>
            <person name="Gentzbittel L."/>
            <person name="Childs K.L."/>
            <person name="Yandell M."/>
            <person name="Gundlach H."/>
            <person name="Mayer K.F."/>
            <person name="Schwartz D.C."/>
            <person name="Town C.D."/>
        </authorList>
    </citation>
    <scope>GENOME REANNOTATION</scope>
    <source>
        <strain evidence="6 7">cv. Jemalong A17</strain>
    </source>
</reference>
<dbReference type="EMBL" id="CM001221">
    <property type="protein sequence ID" value="AES98010.1"/>
    <property type="molecule type" value="Genomic_DNA"/>
</dbReference>
<dbReference type="PANTHER" id="PTHR33227:SF58">
    <property type="entry name" value="STIGMA-SPECIFIC STIG1 FAMILY PROTEIN"/>
    <property type="match status" value="1"/>
</dbReference>
<evidence type="ECO:0000256" key="3">
    <source>
        <dbReference type="SAM" id="SignalP"/>
    </source>
</evidence>
<reference evidence="4 7" key="1">
    <citation type="journal article" date="2011" name="Nature">
        <title>The Medicago genome provides insight into the evolution of rhizobial symbioses.</title>
        <authorList>
            <person name="Young N.D."/>
            <person name="Debelle F."/>
            <person name="Oldroyd G.E."/>
            <person name="Geurts R."/>
            <person name="Cannon S.B."/>
            <person name="Udvardi M.K."/>
            <person name="Benedito V.A."/>
            <person name="Mayer K.F."/>
            <person name="Gouzy J."/>
            <person name="Schoof H."/>
            <person name="Van de Peer Y."/>
            <person name="Proost S."/>
            <person name="Cook D.R."/>
            <person name="Meyers B.C."/>
            <person name="Spannagl M."/>
            <person name="Cheung F."/>
            <person name="De Mita S."/>
            <person name="Krishnakumar V."/>
            <person name="Gundlach H."/>
            <person name="Zhou S."/>
            <person name="Mudge J."/>
            <person name="Bharti A.K."/>
            <person name="Murray J.D."/>
            <person name="Naoumkina M.A."/>
            <person name="Rosen B."/>
            <person name="Silverstein K.A."/>
            <person name="Tang H."/>
            <person name="Rombauts S."/>
            <person name="Zhao P.X."/>
            <person name="Zhou P."/>
            <person name="Barbe V."/>
            <person name="Bardou P."/>
            <person name="Bechner M."/>
            <person name="Bellec A."/>
            <person name="Berger A."/>
            <person name="Berges H."/>
            <person name="Bidwell S."/>
            <person name="Bisseling T."/>
            <person name="Choisne N."/>
            <person name="Couloux A."/>
            <person name="Denny R."/>
            <person name="Deshpande S."/>
            <person name="Dai X."/>
            <person name="Doyle J.J."/>
            <person name="Dudez A.M."/>
            <person name="Farmer A.D."/>
            <person name="Fouteau S."/>
            <person name="Franken C."/>
            <person name="Gibelin C."/>
            <person name="Gish J."/>
            <person name="Goldstein S."/>
            <person name="Gonzalez A.J."/>
            <person name="Green P.J."/>
            <person name="Hallab A."/>
            <person name="Hartog M."/>
            <person name="Hua A."/>
            <person name="Humphray S.J."/>
            <person name="Jeong D.H."/>
            <person name="Jing Y."/>
            <person name="Jocker A."/>
            <person name="Kenton S.M."/>
            <person name="Kim D.J."/>
            <person name="Klee K."/>
            <person name="Lai H."/>
            <person name="Lang C."/>
            <person name="Lin S."/>
            <person name="Macmil S.L."/>
            <person name="Magdelenat G."/>
            <person name="Matthews L."/>
            <person name="McCorrison J."/>
            <person name="Monaghan E.L."/>
            <person name="Mun J.H."/>
            <person name="Najar F.Z."/>
            <person name="Nicholson C."/>
            <person name="Noirot C."/>
            <person name="O'Bleness M."/>
            <person name="Paule C.R."/>
            <person name="Poulain J."/>
            <person name="Prion F."/>
            <person name="Qin B."/>
            <person name="Qu C."/>
            <person name="Retzel E.F."/>
            <person name="Riddle C."/>
            <person name="Sallet E."/>
            <person name="Samain S."/>
            <person name="Samson N."/>
            <person name="Sanders I."/>
            <person name="Saurat O."/>
            <person name="Scarpelli C."/>
            <person name="Schiex T."/>
            <person name="Segurens B."/>
            <person name="Severin A.J."/>
            <person name="Sherrier D.J."/>
            <person name="Shi R."/>
            <person name="Sims S."/>
            <person name="Singer S.R."/>
            <person name="Sinharoy S."/>
            <person name="Sterck L."/>
            <person name="Viollet A."/>
            <person name="Wang B.B."/>
            <person name="Wang K."/>
            <person name="Wang M."/>
            <person name="Wang X."/>
            <person name="Warfsmann J."/>
            <person name="Weissenbach J."/>
            <person name="White D.D."/>
            <person name="White J.D."/>
            <person name="Wiley G.B."/>
            <person name="Wincker P."/>
            <person name="Xing Y."/>
            <person name="Yang L."/>
            <person name="Yao Z."/>
            <person name="Ying F."/>
            <person name="Zhai J."/>
            <person name="Zhou L."/>
            <person name="Zuber A."/>
            <person name="Denarie J."/>
            <person name="Dixon R.A."/>
            <person name="May G.D."/>
            <person name="Schwartz D.C."/>
            <person name="Rogers J."/>
            <person name="Quetier F."/>
            <person name="Town C.D."/>
            <person name="Roe B.A."/>
        </authorList>
    </citation>
    <scope>NUCLEOTIDE SEQUENCE [LARGE SCALE GENOMIC DNA]</scope>
    <source>
        <strain evidence="4">A17</strain>
        <strain evidence="6 7">cv. Jemalong A17</strain>
    </source>
</reference>
<keyword evidence="7" id="KW-1185">Reference proteome</keyword>
<keyword evidence="2 3" id="KW-0732">Signal</keyword>
<evidence type="ECO:0000313" key="5">
    <source>
        <dbReference type="EMBL" id="RHN56098.1"/>
    </source>
</evidence>
<feature type="signal peptide" evidence="3">
    <location>
        <begin position="1"/>
        <end position="24"/>
    </location>
</feature>
<proteinExistence type="inferred from homology"/>
<dbReference type="Proteomes" id="UP000265566">
    <property type="component" value="Chromosome 5"/>
</dbReference>
<name>G7KAA8_MEDTR</name>
<evidence type="ECO:0000313" key="6">
    <source>
        <dbReference type="EnsemblPlants" id="AES98010"/>
    </source>
</evidence>
<dbReference type="HOGENOM" id="CLU_111795_0_0_1"/>
<dbReference type="AlphaFoldDB" id="G7KAA8"/>
<comment type="similarity">
    <text evidence="1">Belongs to the STIG1 family.</text>
</comment>
<organism evidence="4 7">
    <name type="scientific">Medicago truncatula</name>
    <name type="common">Barrel medic</name>
    <name type="synonym">Medicago tribuloides</name>
    <dbReference type="NCBI Taxonomy" id="3880"/>
    <lineage>
        <taxon>Eukaryota</taxon>
        <taxon>Viridiplantae</taxon>
        <taxon>Streptophyta</taxon>
        <taxon>Embryophyta</taxon>
        <taxon>Tracheophyta</taxon>
        <taxon>Spermatophyta</taxon>
        <taxon>Magnoliopsida</taxon>
        <taxon>eudicotyledons</taxon>
        <taxon>Gunneridae</taxon>
        <taxon>Pentapetalae</taxon>
        <taxon>rosids</taxon>
        <taxon>fabids</taxon>
        <taxon>Fabales</taxon>
        <taxon>Fabaceae</taxon>
        <taxon>Papilionoideae</taxon>
        <taxon>50 kb inversion clade</taxon>
        <taxon>NPAAA clade</taxon>
        <taxon>Hologalegina</taxon>
        <taxon>IRL clade</taxon>
        <taxon>Trifolieae</taxon>
        <taxon>Medicago</taxon>
    </lineage>
</organism>
<gene>
    <name evidence="4" type="ordered locus">MTR_5g063040</name>
    <name evidence="5" type="ORF">MtrunA17_Chr5g0425701</name>
</gene>
<reference evidence="6" key="3">
    <citation type="submission" date="2015-04" db="UniProtKB">
        <authorList>
            <consortium name="EnsemblPlants"/>
        </authorList>
    </citation>
    <scope>IDENTIFICATION</scope>
    <source>
        <strain evidence="6">cv. Jemalong A17</strain>
    </source>
</reference>